<keyword evidence="3" id="KW-1185">Reference proteome</keyword>
<keyword evidence="1" id="KW-0812">Transmembrane</keyword>
<keyword evidence="1" id="KW-0472">Membrane</keyword>
<reference evidence="2 3" key="1">
    <citation type="journal article" date="2014" name="Mol. Plant Microbe Interact.">
        <title>The complete genome sequence of Candidatus Liberibacter americanus, associated with citrus Huanglongbing.</title>
        <authorList>
            <person name="Wulff N.A."/>
            <person name="Zhang S."/>
            <person name="Setubal J.C."/>
            <person name="Almeida N.F."/>
            <person name="Martins E.C."/>
            <person name="Harakava R."/>
            <person name="Kumar D."/>
            <person name="Rangel L.T."/>
            <person name="Foissac X."/>
            <person name="Bove J."/>
            <person name="Gabriel D.W."/>
        </authorList>
    </citation>
    <scope>NUCLEOTIDE SEQUENCE [LARGE SCALE GENOMIC DNA]</scope>
    <source>
        <strain evidence="2 3">Sao Paulo</strain>
    </source>
</reference>
<evidence type="ECO:0000256" key="1">
    <source>
        <dbReference type="SAM" id="Phobius"/>
    </source>
</evidence>
<dbReference type="KEGG" id="lar:lam_544"/>
<proteinExistence type="predicted"/>
<gene>
    <name evidence="2" type="ORF">lam_544</name>
</gene>
<dbReference type="HOGENOM" id="CLU_3059666_0_0_5"/>
<dbReference type="RefSeq" id="WP_023466272.1">
    <property type="nucleotide sequence ID" value="NC_022793.1"/>
</dbReference>
<accession>U6B7Q7</accession>
<keyword evidence="1" id="KW-1133">Transmembrane helix</keyword>
<dbReference type="EMBL" id="CP006604">
    <property type="protein sequence ID" value="AHA27896.1"/>
    <property type="molecule type" value="Genomic_DNA"/>
</dbReference>
<dbReference type="AlphaFoldDB" id="U6B7Q7"/>
<feature type="transmembrane region" description="Helical" evidence="1">
    <location>
        <begin position="13"/>
        <end position="34"/>
    </location>
</feature>
<organism evidence="2 3">
    <name type="scientific">Candidatus Liberibacter americanus str. Sao Paulo</name>
    <dbReference type="NCBI Taxonomy" id="1261131"/>
    <lineage>
        <taxon>Bacteria</taxon>
        <taxon>Pseudomonadati</taxon>
        <taxon>Pseudomonadota</taxon>
        <taxon>Alphaproteobacteria</taxon>
        <taxon>Hyphomicrobiales</taxon>
        <taxon>Rhizobiaceae</taxon>
        <taxon>Liberibacter</taxon>
    </lineage>
</organism>
<evidence type="ECO:0000313" key="2">
    <source>
        <dbReference type="EMBL" id="AHA27896.1"/>
    </source>
</evidence>
<evidence type="ECO:0000313" key="3">
    <source>
        <dbReference type="Proteomes" id="UP000017862"/>
    </source>
</evidence>
<name>U6B7Q7_9HYPH</name>
<protein>
    <submittedName>
        <fullName evidence="2">Uncharacterized protein</fullName>
    </submittedName>
</protein>
<dbReference type="PATRIC" id="fig|1261131.3.peg.517"/>
<sequence>MIPFATAYVTKDYGLILFISCILLAFISAIRYYCTAILGDNMVSLIEKDFIKN</sequence>
<dbReference type="Proteomes" id="UP000017862">
    <property type="component" value="Chromosome"/>
</dbReference>